<evidence type="ECO:0000313" key="1">
    <source>
        <dbReference type="EMBL" id="EYB99539.1"/>
    </source>
</evidence>
<gene>
    <name evidence="1" type="primary">Acey_s0122.g1108</name>
    <name evidence="1" type="ORF">Y032_0122g1108</name>
</gene>
<dbReference type="EMBL" id="JARK01001458">
    <property type="protein sequence ID" value="EYB99539.1"/>
    <property type="molecule type" value="Genomic_DNA"/>
</dbReference>
<comment type="caution">
    <text evidence="1">The sequence shown here is derived from an EMBL/GenBank/DDBJ whole genome shotgun (WGS) entry which is preliminary data.</text>
</comment>
<dbReference type="Proteomes" id="UP000024635">
    <property type="component" value="Unassembled WGS sequence"/>
</dbReference>
<organism evidence="1 2">
    <name type="scientific">Ancylostoma ceylanicum</name>
    <dbReference type="NCBI Taxonomy" id="53326"/>
    <lineage>
        <taxon>Eukaryota</taxon>
        <taxon>Metazoa</taxon>
        <taxon>Ecdysozoa</taxon>
        <taxon>Nematoda</taxon>
        <taxon>Chromadorea</taxon>
        <taxon>Rhabditida</taxon>
        <taxon>Rhabditina</taxon>
        <taxon>Rhabditomorpha</taxon>
        <taxon>Strongyloidea</taxon>
        <taxon>Ancylostomatidae</taxon>
        <taxon>Ancylostomatinae</taxon>
        <taxon>Ancylostoma</taxon>
    </lineage>
</organism>
<keyword evidence="2" id="KW-1185">Reference proteome</keyword>
<sequence>MSWSHYRGNLRNVGAPMEKMSQRSAFWGNPGFAAGRHRTAASHEDRWKLRKSHQSACAAQWLLLVPNDFLDPPLTAHLLPSS</sequence>
<reference evidence="2" key="1">
    <citation type="journal article" date="2015" name="Nat. Genet.">
        <title>The genome and transcriptome of the zoonotic hookworm Ancylostoma ceylanicum identify infection-specific gene families.</title>
        <authorList>
            <person name="Schwarz E.M."/>
            <person name="Hu Y."/>
            <person name="Antoshechkin I."/>
            <person name="Miller M.M."/>
            <person name="Sternberg P.W."/>
            <person name="Aroian R.V."/>
        </authorList>
    </citation>
    <scope>NUCLEOTIDE SEQUENCE</scope>
    <source>
        <strain evidence="2">HY135</strain>
    </source>
</reference>
<evidence type="ECO:0000313" key="2">
    <source>
        <dbReference type="Proteomes" id="UP000024635"/>
    </source>
</evidence>
<name>A0A016TAB6_9BILA</name>
<protein>
    <submittedName>
        <fullName evidence="1">Uncharacterized protein</fullName>
    </submittedName>
</protein>
<accession>A0A016TAB6</accession>
<proteinExistence type="predicted"/>
<dbReference type="AlphaFoldDB" id="A0A016TAB6"/>